<evidence type="ECO:0000259" key="2">
    <source>
        <dbReference type="Pfam" id="PF13403"/>
    </source>
</evidence>
<dbReference type="EMBL" id="SMFP01000008">
    <property type="protein sequence ID" value="TDE37115.1"/>
    <property type="molecule type" value="Genomic_DNA"/>
</dbReference>
<gene>
    <name evidence="3" type="ORF">E1B25_13550</name>
</gene>
<protein>
    <submittedName>
        <fullName evidence="3">Hint domain-containing protein</fullName>
    </submittedName>
</protein>
<dbReference type="NCBIfam" id="NF038133">
    <property type="entry name" value="choice_anch_L"/>
    <property type="match status" value="1"/>
</dbReference>
<accession>A0A4R5EQL8</accession>
<dbReference type="SUPFAM" id="SSF51294">
    <property type="entry name" value="Hedgehog/intein (Hint) domain"/>
    <property type="match status" value="1"/>
</dbReference>
<dbReference type="Pfam" id="PF17963">
    <property type="entry name" value="Big_9"/>
    <property type="match status" value="1"/>
</dbReference>
<comment type="caution">
    <text evidence="3">The sequence shown here is derived from an EMBL/GenBank/DDBJ whole genome shotgun (WGS) entry which is preliminary data.</text>
</comment>
<dbReference type="InterPro" id="IPR036844">
    <property type="entry name" value="Hint_dom_sf"/>
</dbReference>
<organism evidence="3 4">
    <name type="scientific">Antarcticimicrobium sediminis</name>
    <dbReference type="NCBI Taxonomy" id="2546227"/>
    <lineage>
        <taxon>Bacteria</taxon>
        <taxon>Pseudomonadati</taxon>
        <taxon>Pseudomonadota</taxon>
        <taxon>Alphaproteobacteria</taxon>
        <taxon>Rhodobacterales</taxon>
        <taxon>Paracoccaceae</taxon>
        <taxon>Antarcticimicrobium</taxon>
    </lineage>
</organism>
<keyword evidence="4" id="KW-1185">Reference proteome</keyword>
<feature type="region of interest" description="Disordered" evidence="1">
    <location>
        <begin position="66"/>
        <end position="92"/>
    </location>
</feature>
<dbReference type="RefSeq" id="WP_132830051.1">
    <property type="nucleotide sequence ID" value="NZ_SMFP01000008.1"/>
</dbReference>
<dbReference type="Gene3D" id="2.170.16.10">
    <property type="entry name" value="Hedgehog/Intein (Hint) domain"/>
    <property type="match status" value="1"/>
</dbReference>
<evidence type="ECO:0000256" key="1">
    <source>
        <dbReference type="SAM" id="MobiDB-lite"/>
    </source>
</evidence>
<feature type="compositionally biased region" description="Low complexity" evidence="1">
    <location>
        <begin position="72"/>
        <end position="88"/>
    </location>
</feature>
<name>A0A4R5EQL8_9RHOB</name>
<dbReference type="Pfam" id="PF13403">
    <property type="entry name" value="Hint_2"/>
    <property type="match status" value="1"/>
</dbReference>
<dbReference type="Proteomes" id="UP000294662">
    <property type="component" value="Unassembled WGS sequence"/>
</dbReference>
<evidence type="ECO:0000313" key="3">
    <source>
        <dbReference type="EMBL" id="TDE37115.1"/>
    </source>
</evidence>
<evidence type="ECO:0000313" key="4">
    <source>
        <dbReference type="Proteomes" id="UP000294662"/>
    </source>
</evidence>
<feature type="domain" description="Hedgehog/Intein (Hint)" evidence="2">
    <location>
        <begin position="335"/>
        <end position="474"/>
    </location>
</feature>
<reference evidence="3 4" key="1">
    <citation type="submission" date="2019-03" db="EMBL/GenBank/DDBJ databases">
        <authorList>
            <person name="Zhang S."/>
        </authorList>
    </citation>
    <scope>NUCLEOTIDE SEQUENCE [LARGE SCALE GENOMIC DNA]</scope>
    <source>
        <strain evidence="3 4">S4J41</strain>
    </source>
</reference>
<dbReference type="InterPro" id="IPR049804">
    <property type="entry name" value="Choice_anch_L"/>
</dbReference>
<proteinExistence type="predicted"/>
<sequence length="522" mass="54970">MVTASELSIDTSASAMDMAESMFGSGINIVSASYTGDSDASGIYTNGDADAPDLTPSDTGVILSTGEAEDVTNSSGDANTSTNTSTNNYDPGDSDLTALAGYQTYDAAVFEATFVPDGDTLTMQVTFSSEEYLEYVHSGFNDTVGIWVNGVQAEMTVGTGDISIDNINDVDNENLYLDNPRDDDTYNTEMDGLTVTLTLKAPVNAGEENTIKIGIADAGDAIYDSNLLIAGDSIQTALIAGDDEIEVVGETGTFDLLANDSSSVGGTLTITQINGQDVVAGDTITLPSGEEVQLNADGTITVFTDDDAETNVFTYEVEDEDGNTDTAFVEMKTLPCLVAGTMVETPNGMVAVEDLVPGDLVMTRDDGPQPVRWCGSSTRRASGQDAPVVIAAGTLGDHGTAELSQNHRVLMRSPQAELLFGEGEVLVKAKDLVNGATIRLRGDGAQVTYVHVMFDSHQIIRGNGLDSESYHPGQETIGSFDADTRDEILRLMPDARAAADFGYGPAARPSLKSYESRALLDA</sequence>
<dbReference type="OrthoDB" id="6305173at2"/>
<dbReference type="InterPro" id="IPR028992">
    <property type="entry name" value="Hedgehog/Intein_dom"/>
</dbReference>
<dbReference type="AlphaFoldDB" id="A0A4R5EQL8"/>